<dbReference type="InterPro" id="IPR001087">
    <property type="entry name" value="GDSL"/>
</dbReference>
<sequence length="410" mass="41214">MKSINQTNIQTGSDRNALARFAQLAIAGAAFAMLAACGGGGGGGSSNTSSANTSTPTGGVNLQVVSFGDSLSDVGTYAPVITASFGGGRFTTNPGEVWTQKVAEYYGGTLSSAYLGGFGQPLAASTGLGYAQGGARVQDPVGEGHAPVGTANADYSAATTVPVTQQLQNYLAAHGSFNANQLVLINGGANDIFELESTIQAAVTADVAGGMDPATAIQNEATASLGPVAQTFAGVIQQIVAAGASHVVVSNVPDIGQTPLGVTGGSSAQQLLTALSSVYNAALTQAIQGLGLPASKVIQIDAFSWQDGINASYQTNGFTVSNTGTACNLQSMAANATAYGTQNPSVLNGLTPAQYGASFASALFCSPQTYTVAGADQTYMFADNVHPSTHLHALFAQYVEQQVAKSGLGK</sequence>
<protein>
    <submittedName>
        <fullName evidence="3">Acylhydrolase</fullName>
    </submittedName>
</protein>
<dbReference type="InterPro" id="IPR051058">
    <property type="entry name" value="GDSL_Est/Lipase"/>
</dbReference>
<name>A0A158GKM9_9BURK</name>
<dbReference type="Proteomes" id="UP000054683">
    <property type="component" value="Unassembled WGS sequence"/>
</dbReference>
<organism evidence="3 4">
    <name type="scientific">Caballeronia udeis</name>
    <dbReference type="NCBI Taxonomy" id="1232866"/>
    <lineage>
        <taxon>Bacteria</taxon>
        <taxon>Pseudomonadati</taxon>
        <taxon>Pseudomonadota</taxon>
        <taxon>Betaproteobacteria</taxon>
        <taxon>Burkholderiales</taxon>
        <taxon>Burkholderiaceae</taxon>
        <taxon>Caballeronia</taxon>
    </lineage>
</organism>
<dbReference type="AlphaFoldDB" id="A0A158GKM9"/>
<dbReference type="Gene3D" id="3.40.50.1110">
    <property type="entry name" value="SGNH hydrolase"/>
    <property type="match status" value="1"/>
</dbReference>
<dbReference type="Pfam" id="PF00657">
    <property type="entry name" value="Lipase_GDSL"/>
    <property type="match status" value="1"/>
</dbReference>
<dbReference type="RefSeq" id="WP_062085460.1">
    <property type="nucleotide sequence ID" value="NZ_FCOK02000015.1"/>
</dbReference>
<keyword evidence="1 3" id="KW-0378">Hydrolase</keyword>
<dbReference type="SUPFAM" id="SSF52266">
    <property type="entry name" value="SGNH hydrolase"/>
    <property type="match status" value="1"/>
</dbReference>
<proteinExistence type="predicted"/>
<keyword evidence="2" id="KW-0472">Membrane</keyword>
<dbReference type="OrthoDB" id="5292073at2"/>
<accession>A0A158GKM9</accession>
<dbReference type="PANTHER" id="PTHR45648">
    <property type="entry name" value="GDSL LIPASE/ACYLHYDROLASE FAMILY PROTEIN (AFU_ORTHOLOGUE AFUA_4G14700)"/>
    <property type="match status" value="1"/>
</dbReference>
<evidence type="ECO:0000313" key="3">
    <source>
        <dbReference type="EMBL" id="SAL32371.1"/>
    </source>
</evidence>
<dbReference type="EMBL" id="FCOK02000015">
    <property type="protein sequence ID" value="SAL32371.1"/>
    <property type="molecule type" value="Genomic_DNA"/>
</dbReference>
<keyword evidence="2" id="KW-0812">Transmembrane</keyword>
<evidence type="ECO:0000256" key="1">
    <source>
        <dbReference type="ARBA" id="ARBA00022801"/>
    </source>
</evidence>
<dbReference type="PANTHER" id="PTHR45648:SF22">
    <property type="entry name" value="GDSL LIPASE_ACYLHYDROLASE FAMILY PROTEIN (AFU_ORTHOLOGUE AFUA_4G14700)"/>
    <property type="match status" value="1"/>
</dbReference>
<dbReference type="InterPro" id="IPR036514">
    <property type="entry name" value="SGNH_hydro_sf"/>
</dbReference>
<feature type="transmembrane region" description="Helical" evidence="2">
    <location>
        <begin position="21"/>
        <end position="42"/>
    </location>
</feature>
<keyword evidence="2" id="KW-1133">Transmembrane helix</keyword>
<evidence type="ECO:0000313" key="4">
    <source>
        <dbReference type="Proteomes" id="UP000054683"/>
    </source>
</evidence>
<dbReference type="GO" id="GO:0016788">
    <property type="term" value="F:hydrolase activity, acting on ester bonds"/>
    <property type="evidence" value="ECO:0007669"/>
    <property type="project" value="InterPro"/>
</dbReference>
<reference evidence="3 4" key="1">
    <citation type="submission" date="2016-01" db="EMBL/GenBank/DDBJ databases">
        <authorList>
            <person name="Oliw E.H."/>
        </authorList>
    </citation>
    <scope>NUCLEOTIDE SEQUENCE [LARGE SCALE GENOMIC DNA]</scope>
    <source>
        <strain evidence="3">LMG 27134</strain>
    </source>
</reference>
<evidence type="ECO:0000256" key="2">
    <source>
        <dbReference type="SAM" id="Phobius"/>
    </source>
</evidence>
<dbReference type="CDD" id="cd01847">
    <property type="entry name" value="Triacylglycerol_lipase_like"/>
    <property type="match status" value="1"/>
</dbReference>
<gene>
    <name evidence="3" type="ORF">AWB69_02814</name>
</gene>